<dbReference type="EMBL" id="JACCFQ010000001">
    <property type="protein sequence ID" value="NYJ16917.1"/>
    <property type="molecule type" value="Genomic_DNA"/>
</dbReference>
<evidence type="ECO:0000256" key="3">
    <source>
        <dbReference type="ARBA" id="ARBA00022676"/>
    </source>
</evidence>
<dbReference type="Pfam" id="PF02709">
    <property type="entry name" value="Glyco_transf_7C"/>
    <property type="match status" value="1"/>
</dbReference>
<evidence type="ECO:0000313" key="8">
    <source>
        <dbReference type="Proteomes" id="UP000560069"/>
    </source>
</evidence>
<dbReference type="Proteomes" id="UP000560069">
    <property type="component" value="Unassembled WGS sequence"/>
</dbReference>
<keyword evidence="8" id="KW-1185">Reference proteome</keyword>
<evidence type="ECO:0000259" key="5">
    <source>
        <dbReference type="Pfam" id="PF00535"/>
    </source>
</evidence>
<keyword evidence="4 7" id="KW-0808">Transferase</keyword>
<evidence type="ECO:0000259" key="6">
    <source>
        <dbReference type="Pfam" id="PF02709"/>
    </source>
</evidence>
<dbReference type="Gene3D" id="3.90.550.10">
    <property type="entry name" value="Spore Coat Polysaccharide Biosynthesis Protein SpsA, Chain A"/>
    <property type="match status" value="1"/>
</dbReference>
<feature type="domain" description="Glycosyltransferase 2-like" evidence="5">
    <location>
        <begin position="73"/>
        <end position="137"/>
    </location>
</feature>
<protein>
    <submittedName>
        <fullName evidence="7">GT2 family glycosyltransferase</fullName>
    </submittedName>
</protein>
<dbReference type="PANTHER" id="PTHR43179:SF12">
    <property type="entry name" value="GALACTOFURANOSYLTRANSFERASE GLFT2"/>
    <property type="match status" value="1"/>
</dbReference>
<dbReference type="SUPFAM" id="SSF53448">
    <property type="entry name" value="Nucleotide-diphospho-sugar transferases"/>
    <property type="match status" value="1"/>
</dbReference>
<dbReference type="InterPro" id="IPR027791">
    <property type="entry name" value="Galactosyl_T_C"/>
</dbReference>
<name>A0A7Z0E8B5_9MICC</name>
<dbReference type="Pfam" id="PF00535">
    <property type="entry name" value="Glycos_transf_2"/>
    <property type="match status" value="1"/>
</dbReference>
<evidence type="ECO:0000256" key="1">
    <source>
        <dbReference type="ARBA" id="ARBA00004776"/>
    </source>
</evidence>
<proteinExistence type="inferred from homology"/>
<organism evidence="7 8">
    <name type="scientific">Nesterenkonia sandarakina</name>
    <dbReference type="NCBI Taxonomy" id="272918"/>
    <lineage>
        <taxon>Bacteria</taxon>
        <taxon>Bacillati</taxon>
        <taxon>Actinomycetota</taxon>
        <taxon>Actinomycetes</taxon>
        <taxon>Micrococcales</taxon>
        <taxon>Micrococcaceae</taxon>
        <taxon>Nesterenkonia</taxon>
    </lineage>
</organism>
<dbReference type="PANTHER" id="PTHR43179">
    <property type="entry name" value="RHAMNOSYLTRANSFERASE WBBL"/>
    <property type="match status" value="1"/>
</dbReference>
<dbReference type="RefSeq" id="WP_179441750.1">
    <property type="nucleotide sequence ID" value="NZ_BAAALK010000002.1"/>
</dbReference>
<dbReference type="InterPro" id="IPR001173">
    <property type="entry name" value="Glyco_trans_2-like"/>
</dbReference>
<keyword evidence="3" id="KW-0328">Glycosyltransferase</keyword>
<feature type="domain" description="Galactosyltransferase C-terminal" evidence="6">
    <location>
        <begin position="187"/>
        <end position="239"/>
    </location>
</feature>
<comment type="caution">
    <text evidence="7">The sequence shown here is derived from an EMBL/GenBank/DDBJ whole genome shotgun (WGS) entry which is preliminary data.</text>
</comment>
<dbReference type="GO" id="GO:0016757">
    <property type="term" value="F:glycosyltransferase activity"/>
    <property type="evidence" value="ECO:0007669"/>
    <property type="project" value="UniProtKB-KW"/>
</dbReference>
<evidence type="ECO:0000313" key="7">
    <source>
        <dbReference type="EMBL" id="NYJ16917.1"/>
    </source>
</evidence>
<dbReference type="InterPro" id="IPR029044">
    <property type="entry name" value="Nucleotide-diphossugar_trans"/>
</dbReference>
<accession>A0A7Z0E8B5</accession>
<dbReference type="AlphaFoldDB" id="A0A7Z0E8B5"/>
<evidence type="ECO:0000256" key="2">
    <source>
        <dbReference type="ARBA" id="ARBA00006739"/>
    </source>
</evidence>
<evidence type="ECO:0000256" key="4">
    <source>
        <dbReference type="ARBA" id="ARBA00022679"/>
    </source>
</evidence>
<sequence length="303" mass="33178">MTLPHRAEPRAVVVTAVHGRHAHLQRQRAALRTSTHPPLRHVVVAMADPQVSAQLDAAGPDDDVAPDTQVLSIARSSGRLPLAAARNMGAAQALKDLTEAEDLLIFLDVDCIPDPELIRAYLQAAKQRPEDLLCGPVAYLPELSAEKLDAASAQQLASWAAPHPARPAPEPGEIITGGEHALFWSLSFAVRRDVWERIGGFDEAYTGYGAEDTDFSWRARARGVELTWVGGARAYHQHHPVSRPPVEHLPDILRNGRIFADRWGHWPMQGWLEEFKRLGLIRRVGEHWVAAAPAAETPSGSSA</sequence>
<comment type="similarity">
    <text evidence="2">Belongs to the glycosyltransferase 2 family.</text>
</comment>
<comment type="pathway">
    <text evidence="1">Cell wall biogenesis; cell wall polysaccharide biosynthesis.</text>
</comment>
<gene>
    <name evidence="7" type="ORF">HNR11_001451</name>
</gene>
<reference evidence="7 8" key="1">
    <citation type="submission" date="2020-07" db="EMBL/GenBank/DDBJ databases">
        <title>Sequencing the genomes of 1000 actinobacteria strains.</title>
        <authorList>
            <person name="Klenk H.-P."/>
        </authorList>
    </citation>
    <scope>NUCLEOTIDE SEQUENCE [LARGE SCALE GENOMIC DNA]</scope>
    <source>
        <strain evidence="7 8">DSM 15664</strain>
    </source>
</reference>